<dbReference type="Proteomes" id="UP000800096">
    <property type="component" value="Unassembled WGS sequence"/>
</dbReference>
<accession>A0A6A5Q8S7</accession>
<name>A0A6A5Q8S7_AMPQU</name>
<gene>
    <name evidence="3" type="ORF">BDU57DRAFT_114951</name>
</gene>
<evidence type="ECO:0000259" key="2">
    <source>
        <dbReference type="Pfam" id="PF25545"/>
    </source>
</evidence>
<feature type="region of interest" description="Disordered" evidence="1">
    <location>
        <begin position="209"/>
        <end position="246"/>
    </location>
</feature>
<feature type="domain" description="DUF7924" evidence="2">
    <location>
        <begin position="300"/>
        <end position="531"/>
    </location>
</feature>
<dbReference type="Pfam" id="PF25545">
    <property type="entry name" value="DUF7924"/>
    <property type="match status" value="1"/>
</dbReference>
<sequence length="547" mass="62663">MISSRRTWGRMPRPELPRRVSRLLHRESYASIASVLNSAATHKRFNPLSPWPIVYPPKPLRRGAVCRPKGRKAIRKATRHSDRIRAATEESSKSWADTKLKALCSRNQKTKKRSRVPENHTLPGRPRKRLRTQISPGTEQTKRKRHQDEVHPTRLLPESSPKRQRISAVPTEQTIGNARIEFWSERKTWPTEKQERAMRRLRELVDDARAKKRSLSRKRSSSSINSETSQTQTSSSQQPRQQKSAPYKHQLFEEQLKDCGSFMDDFPGGITAGSEKLCQSLLGGTQSPPEHTLFSEDDIFKKTCRRIRGESETKVVRDIAPLIVPSAEILADSGAKHLEVLRETVNTCWTNPITFIKPLGSRPGPRPQPDFGLGSKRDAFTREQLQKLQPFMGNLLTDSTLIAATYNMYLPFISVEVKCGAVALDIADRQNAHTQSVSLRGSHTLFRLVGREKELHREINGFLISHSDVDVRIWGHYAVVDGHDVQYYRHPIRKFDFTELNGKQRWTAYTLVGNIYDLWLPKHFNRICDIIDMLPADLNFDVSEHDP</sequence>
<feature type="compositionally biased region" description="Basic and acidic residues" evidence="1">
    <location>
        <begin position="79"/>
        <end position="92"/>
    </location>
</feature>
<evidence type="ECO:0000313" key="3">
    <source>
        <dbReference type="EMBL" id="KAF1911014.1"/>
    </source>
</evidence>
<evidence type="ECO:0000313" key="4">
    <source>
        <dbReference type="Proteomes" id="UP000800096"/>
    </source>
</evidence>
<dbReference type="OrthoDB" id="5132737at2759"/>
<feature type="compositionally biased region" description="Basic residues" evidence="1">
    <location>
        <begin position="69"/>
        <end position="78"/>
    </location>
</feature>
<dbReference type="EMBL" id="ML979147">
    <property type="protein sequence ID" value="KAF1911014.1"/>
    <property type="molecule type" value="Genomic_DNA"/>
</dbReference>
<dbReference type="InterPro" id="IPR057684">
    <property type="entry name" value="DUF7924"/>
</dbReference>
<feature type="region of interest" description="Disordered" evidence="1">
    <location>
        <begin position="69"/>
        <end position="92"/>
    </location>
</feature>
<protein>
    <recommendedName>
        <fullName evidence="2">DUF7924 domain-containing protein</fullName>
    </recommendedName>
</protein>
<organism evidence="3 4">
    <name type="scientific">Ampelomyces quisqualis</name>
    <name type="common">Powdery mildew agent</name>
    <dbReference type="NCBI Taxonomy" id="50730"/>
    <lineage>
        <taxon>Eukaryota</taxon>
        <taxon>Fungi</taxon>
        <taxon>Dikarya</taxon>
        <taxon>Ascomycota</taxon>
        <taxon>Pezizomycotina</taxon>
        <taxon>Dothideomycetes</taxon>
        <taxon>Pleosporomycetidae</taxon>
        <taxon>Pleosporales</taxon>
        <taxon>Pleosporineae</taxon>
        <taxon>Phaeosphaeriaceae</taxon>
        <taxon>Ampelomyces</taxon>
    </lineage>
</organism>
<dbReference type="PANTHER" id="PTHR42470:SF2">
    <property type="match status" value="1"/>
</dbReference>
<feature type="compositionally biased region" description="Low complexity" evidence="1">
    <location>
        <begin position="221"/>
        <end position="244"/>
    </location>
</feature>
<reference evidence="3" key="1">
    <citation type="journal article" date="2020" name="Stud. Mycol.">
        <title>101 Dothideomycetes genomes: a test case for predicting lifestyles and emergence of pathogens.</title>
        <authorList>
            <person name="Haridas S."/>
            <person name="Albert R."/>
            <person name="Binder M."/>
            <person name="Bloem J."/>
            <person name="Labutti K."/>
            <person name="Salamov A."/>
            <person name="Andreopoulos B."/>
            <person name="Baker S."/>
            <person name="Barry K."/>
            <person name="Bills G."/>
            <person name="Bluhm B."/>
            <person name="Cannon C."/>
            <person name="Castanera R."/>
            <person name="Culley D."/>
            <person name="Daum C."/>
            <person name="Ezra D."/>
            <person name="Gonzalez J."/>
            <person name="Henrissat B."/>
            <person name="Kuo A."/>
            <person name="Liang C."/>
            <person name="Lipzen A."/>
            <person name="Lutzoni F."/>
            <person name="Magnuson J."/>
            <person name="Mondo S."/>
            <person name="Nolan M."/>
            <person name="Ohm R."/>
            <person name="Pangilinan J."/>
            <person name="Park H.-J."/>
            <person name="Ramirez L."/>
            <person name="Alfaro M."/>
            <person name="Sun H."/>
            <person name="Tritt A."/>
            <person name="Yoshinaga Y."/>
            <person name="Zwiers L.-H."/>
            <person name="Turgeon B."/>
            <person name="Goodwin S."/>
            <person name="Spatafora J."/>
            <person name="Crous P."/>
            <person name="Grigoriev I."/>
        </authorList>
    </citation>
    <scope>NUCLEOTIDE SEQUENCE</scope>
    <source>
        <strain evidence="3">HMLAC05119</strain>
    </source>
</reference>
<dbReference type="PANTHER" id="PTHR42470">
    <property type="entry name" value="VAST DOMAIN-CONTAINING PROTEIN"/>
    <property type="match status" value="1"/>
</dbReference>
<dbReference type="AlphaFoldDB" id="A0A6A5Q8S7"/>
<evidence type="ECO:0000256" key="1">
    <source>
        <dbReference type="SAM" id="MobiDB-lite"/>
    </source>
</evidence>
<feature type="region of interest" description="Disordered" evidence="1">
    <location>
        <begin position="104"/>
        <end position="173"/>
    </location>
</feature>
<keyword evidence="4" id="KW-1185">Reference proteome</keyword>
<proteinExistence type="predicted"/>
<feature type="compositionally biased region" description="Basic residues" evidence="1">
    <location>
        <begin position="210"/>
        <end position="220"/>
    </location>
</feature>